<sequence>MSERAGARANAEPERRTETTASDGRTVAYAEFGDPNGDAALFFHGTPGSRVLGGLLAEAARERGVRLLCPDRPGIGGTDPLPEGSLAERAADALAVADDVGVGAAPVIGFSGGAPHALALAATRPGRVAELSLVCPPSPPSGATGDAAAALRVLSVLGRYAPVLLRPLLTVQARTLGDAPPEKVASLYGDPDGVREVVSDPEGVFETLEADVEAAFRRGAAGVAREMRLFERPWGFDVGEVTVETAVRYGREDRNATPAAARWLTERIPGAKSDAYDGDHLTAFLRAREDVLSALS</sequence>
<evidence type="ECO:0000256" key="1">
    <source>
        <dbReference type="SAM" id="MobiDB-lite"/>
    </source>
</evidence>
<evidence type="ECO:0000259" key="2">
    <source>
        <dbReference type="Pfam" id="PF00561"/>
    </source>
</evidence>
<evidence type="ECO:0000313" key="3">
    <source>
        <dbReference type="EMBL" id="SDQ40035.1"/>
    </source>
</evidence>
<accession>A0A1H1AK15</accession>
<organism evidence="3 4">
    <name type="scientific">Halopelagius longus</name>
    <dbReference type="NCBI Taxonomy" id="1236180"/>
    <lineage>
        <taxon>Archaea</taxon>
        <taxon>Methanobacteriati</taxon>
        <taxon>Methanobacteriota</taxon>
        <taxon>Stenosarchaea group</taxon>
        <taxon>Halobacteria</taxon>
        <taxon>Halobacteriales</taxon>
        <taxon>Haloferacaceae</taxon>
    </lineage>
</organism>
<reference evidence="4" key="1">
    <citation type="submission" date="2016-10" db="EMBL/GenBank/DDBJ databases">
        <authorList>
            <person name="Varghese N."/>
            <person name="Submissions S."/>
        </authorList>
    </citation>
    <scope>NUCLEOTIDE SEQUENCE [LARGE SCALE GENOMIC DNA]</scope>
    <source>
        <strain evidence="4">CGMCC 1.12397</strain>
    </source>
</reference>
<feature type="region of interest" description="Disordered" evidence="1">
    <location>
        <begin position="1"/>
        <end position="30"/>
    </location>
</feature>
<dbReference type="PANTHER" id="PTHR43433">
    <property type="entry name" value="HYDROLASE, ALPHA/BETA FOLD FAMILY PROTEIN"/>
    <property type="match status" value="1"/>
</dbReference>
<dbReference type="Proteomes" id="UP000199289">
    <property type="component" value="Unassembled WGS sequence"/>
</dbReference>
<dbReference type="InterPro" id="IPR050471">
    <property type="entry name" value="AB_hydrolase"/>
</dbReference>
<name>A0A1H1AK15_9EURY</name>
<proteinExistence type="predicted"/>
<dbReference type="Gene3D" id="3.40.50.1820">
    <property type="entry name" value="alpha/beta hydrolase"/>
    <property type="match status" value="1"/>
</dbReference>
<dbReference type="InterPro" id="IPR029058">
    <property type="entry name" value="AB_hydrolase_fold"/>
</dbReference>
<dbReference type="InterPro" id="IPR000073">
    <property type="entry name" value="AB_hydrolase_1"/>
</dbReference>
<gene>
    <name evidence="3" type="ORF">SAMN05216278_1373</name>
</gene>
<protein>
    <submittedName>
        <fullName evidence="3">Pimeloyl-ACP methyl ester carboxylesterase</fullName>
    </submittedName>
</protein>
<dbReference type="Pfam" id="PF00561">
    <property type="entry name" value="Abhydrolase_1"/>
    <property type="match status" value="1"/>
</dbReference>
<dbReference type="PRINTS" id="PR00111">
    <property type="entry name" value="ABHYDROLASE"/>
</dbReference>
<evidence type="ECO:0000313" key="4">
    <source>
        <dbReference type="Proteomes" id="UP000199289"/>
    </source>
</evidence>
<dbReference type="RefSeq" id="WP_092534937.1">
    <property type="nucleotide sequence ID" value="NZ_FNKQ01000002.1"/>
</dbReference>
<feature type="compositionally biased region" description="Basic and acidic residues" evidence="1">
    <location>
        <begin position="1"/>
        <end position="18"/>
    </location>
</feature>
<dbReference type="EMBL" id="FNKQ01000002">
    <property type="protein sequence ID" value="SDQ40035.1"/>
    <property type="molecule type" value="Genomic_DNA"/>
</dbReference>
<dbReference type="PANTHER" id="PTHR43433:SF10">
    <property type="entry name" value="AB HYDROLASE-1 DOMAIN-CONTAINING PROTEIN"/>
    <property type="match status" value="1"/>
</dbReference>
<dbReference type="SUPFAM" id="SSF53474">
    <property type="entry name" value="alpha/beta-Hydrolases"/>
    <property type="match status" value="1"/>
</dbReference>
<feature type="domain" description="AB hydrolase-1" evidence="2">
    <location>
        <begin position="41"/>
        <end position="142"/>
    </location>
</feature>
<dbReference type="AlphaFoldDB" id="A0A1H1AK15"/>